<feature type="region of interest" description="Disordered" evidence="1">
    <location>
        <begin position="1"/>
        <end position="99"/>
    </location>
</feature>
<dbReference type="EMBL" id="BMVU01000021">
    <property type="protein sequence ID" value="GGX84151.1"/>
    <property type="molecule type" value="Genomic_DNA"/>
</dbReference>
<sequence length="189" mass="19902">MSTREPDSGGGGDGGTPGEGVRGPVTPDDVWRMFIEDSEPAIRTSAPREPSARERALGIPVEPSRARVTEHTVRRAPRGYDEPDAPQNEAVGELWRPRTPTAAPAWRDLDGAGRYRRVGRTLMAAAAVVGLVLLVSEASQPPAGTRQEDGRAPGSLLQEPENAPTGVPTAPGDLVATPPKDTPTTLHPG</sequence>
<feature type="compositionally biased region" description="Basic and acidic residues" evidence="1">
    <location>
        <begin position="64"/>
        <end position="81"/>
    </location>
</feature>
<dbReference type="RefSeq" id="WP_190191908.1">
    <property type="nucleotide sequence ID" value="NZ_BMVU01000021.1"/>
</dbReference>
<feature type="compositionally biased region" description="Gly residues" evidence="1">
    <location>
        <begin position="8"/>
        <end position="21"/>
    </location>
</feature>
<evidence type="ECO:0000313" key="2">
    <source>
        <dbReference type="EMBL" id="GGX84151.1"/>
    </source>
</evidence>
<comment type="caution">
    <text evidence="2">The sequence shown here is derived from an EMBL/GenBank/DDBJ whole genome shotgun (WGS) entry which is preliminary data.</text>
</comment>
<feature type="region of interest" description="Disordered" evidence="1">
    <location>
        <begin position="139"/>
        <end position="189"/>
    </location>
</feature>
<evidence type="ECO:0000313" key="3">
    <source>
        <dbReference type="Proteomes" id="UP000619244"/>
    </source>
</evidence>
<keyword evidence="3" id="KW-1185">Reference proteome</keyword>
<reference evidence="2" key="2">
    <citation type="submission" date="2020-09" db="EMBL/GenBank/DDBJ databases">
        <authorList>
            <person name="Sun Q."/>
            <person name="Ohkuma M."/>
        </authorList>
    </citation>
    <scope>NUCLEOTIDE SEQUENCE</scope>
    <source>
        <strain evidence="2">JCM 4790</strain>
    </source>
</reference>
<protein>
    <submittedName>
        <fullName evidence="2">Uncharacterized protein</fullName>
    </submittedName>
</protein>
<proteinExistence type="predicted"/>
<evidence type="ECO:0000256" key="1">
    <source>
        <dbReference type="SAM" id="MobiDB-lite"/>
    </source>
</evidence>
<reference evidence="2" key="1">
    <citation type="journal article" date="2014" name="Int. J. Syst. Evol. Microbiol.">
        <title>Complete genome sequence of Corynebacterium casei LMG S-19264T (=DSM 44701T), isolated from a smear-ripened cheese.</title>
        <authorList>
            <consortium name="US DOE Joint Genome Institute (JGI-PGF)"/>
            <person name="Walter F."/>
            <person name="Albersmeier A."/>
            <person name="Kalinowski J."/>
            <person name="Ruckert C."/>
        </authorList>
    </citation>
    <scope>NUCLEOTIDE SEQUENCE</scope>
    <source>
        <strain evidence="2">JCM 4790</strain>
    </source>
</reference>
<dbReference type="AlphaFoldDB" id="A0A918NP35"/>
<gene>
    <name evidence="2" type="ORF">GCM10010358_42930</name>
</gene>
<dbReference type="Proteomes" id="UP000619244">
    <property type="component" value="Unassembled WGS sequence"/>
</dbReference>
<organism evidence="2 3">
    <name type="scientific">Streptomyces minutiscleroticus</name>
    <dbReference type="NCBI Taxonomy" id="68238"/>
    <lineage>
        <taxon>Bacteria</taxon>
        <taxon>Bacillati</taxon>
        <taxon>Actinomycetota</taxon>
        <taxon>Actinomycetes</taxon>
        <taxon>Kitasatosporales</taxon>
        <taxon>Streptomycetaceae</taxon>
        <taxon>Streptomyces</taxon>
    </lineage>
</organism>
<accession>A0A918NP35</accession>
<name>A0A918NP35_9ACTN</name>